<evidence type="ECO:0000313" key="2">
    <source>
        <dbReference type="EMBL" id="KAG0115671.1"/>
    </source>
</evidence>
<dbReference type="EMBL" id="JADDUC010000209">
    <property type="protein sequence ID" value="KAG0115671.1"/>
    <property type="molecule type" value="Genomic_DNA"/>
</dbReference>
<protein>
    <submittedName>
        <fullName evidence="2">Uncharacterized protein</fullName>
    </submittedName>
</protein>
<dbReference type="AlphaFoldDB" id="A0A835NIJ7"/>
<reference evidence="3 4" key="2">
    <citation type="journal article" date="2021" name="J. Hered.">
        <title>Feather Gene Expression Elucidates the Developmental Basis of Plumage Iridescence in African Starlings.</title>
        <authorList>
            <person name="Rubenstein D.R."/>
            <person name="Corvelo A."/>
            <person name="MacManes M.D."/>
            <person name="Maia R."/>
            <person name="Narzisi G."/>
            <person name="Rousaki A."/>
            <person name="Vandenabeele P."/>
            <person name="Shawkey M.D."/>
            <person name="Solomon J."/>
        </authorList>
    </citation>
    <scope>NUCLEOTIDE SEQUENCE [LARGE SCALE GENOMIC DNA]</scope>
    <source>
        <strain evidence="3">SS15</strain>
    </source>
</reference>
<feature type="compositionally biased region" description="Polar residues" evidence="1">
    <location>
        <begin position="57"/>
        <end position="77"/>
    </location>
</feature>
<evidence type="ECO:0000313" key="4">
    <source>
        <dbReference type="Proteomes" id="UP000618051"/>
    </source>
</evidence>
<dbReference type="Proteomes" id="UP000618051">
    <property type="component" value="Unassembled WGS sequence"/>
</dbReference>
<name>A0A835NIJ7_9PASS</name>
<gene>
    <name evidence="3" type="ORF">IHE44_0013245</name>
    <name evidence="2" type="ORF">IHE44_005570</name>
</gene>
<reference evidence="2" key="1">
    <citation type="submission" date="2020-10" db="EMBL/GenBank/DDBJ databases">
        <title>Feather gene expression reveals the developmental basis of iridescence in African starlings.</title>
        <authorList>
            <person name="Rubenstein D.R."/>
        </authorList>
    </citation>
    <scope>NUCLEOTIDE SEQUENCE</scope>
    <source>
        <strain evidence="2">SS15</strain>
        <tissue evidence="2">Liver</tissue>
    </source>
</reference>
<organism evidence="2">
    <name type="scientific">Lamprotornis superbus</name>
    <dbReference type="NCBI Taxonomy" id="245042"/>
    <lineage>
        <taxon>Eukaryota</taxon>
        <taxon>Metazoa</taxon>
        <taxon>Chordata</taxon>
        <taxon>Craniata</taxon>
        <taxon>Vertebrata</taxon>
        <taxon>Euteleostomi</taxon>
        <taxon>Archelosauria</taxon>
        <taxon>Archosauria</taxon>
        <taxon>Dinosauria</taxon>
        <taxon>Saurischia</taxon>
        <taxon>Theropoda</taxon>
        <taxon>Coelurosauria</taxon>
        <taxon>Aves</taxon>
        <taxon>Neognathae</taxon>
        <taxon>Neoaves</taxon>
        <taxon>Telluraves</taxon>
        <taxon>Australaves</taxon>
        <taxon>Passeriformes</taxon>
        <taxon>Sturnidae</taxon>
        <taxon>Lamprotornis</taxon>
    </lineage>
</organism>
<evidence type="ECO:0000256" key="1">
    <source>
        <dbReference type="SAM" id="MobiDB-lite"/>
    </source>
</evidence>
<accession>A0A835NIJ7</accession>
<keyword evidence="4" id="KW-1185">Reference proteome</keyword>
<feature type="region of interest" description="Disordered" evidence="1">
    <location>
        <begin position="57"/>
        <end position="87"/>
    </location>
</feature>
<dbReference type="OrthoDB" id="10594649at2759"/>
<sequence length="87" mass="9526">MAGVSPRLLKTELSQEPPSIFVPQKLTENFFLRQTLEELSSIDFPAQNHCRTSITEDAQNSTGHNMGNLMSCSTGSALSRKLASRTA</sequence>
<evidence type="ECO:0000313" key="3">
    <source>
        <dbReference type="EMBL" id="KAI1238511.1"/>
    </source>
</evidence>
<comment type="caution">
    <text evidence="2">The sequence shown here is derived from an EMBL/GenBank/DDBJ whole genome shotgun (WGS) entry which is preliminary data.</text>
</comment>
<reference evidence="3" key="3">
    <citation type="submission" date="2022-01" db="EMBL/GenBank/DDBJ databases">
        <authorList>
            <person name="Rubenstein D.R."/>
        </authorList>
    </citation>
    <scope>NUCLEOTIDE SEQUENCE</scope>
    <source>
        <strain evidence="3">SS15</strain>
        <tissue evidence="3">Liver</tissue>
    </source>
</reference>
<dbReference type="EMBL" id="JADDUC020000006">
    <property type="protein sequence ID" value="KAI1238511.1"/>
    <property type="molecule type" value="Genomic_DNA"/>
</dbReference>
<proteinExistence type="predicted"/>